<organism evidence="6 7">
    <name type="scientific">Chromohalobacter canadensis</name>
    <dbReference type="NCBI Taxonomy" id="141389"/>
    <lineage>
        <taxon>Bacteria</taxon>
        <taxon>Pseudomonadati</taxon>
        <taxon>Pseudomonadota</taxon>
        <taxon>Gammaproteobacteria</taxon>
        <taxon>Oceanospirillales</taxon>
        <taxon>Halomonadaceae</taxon>
        <taxon>Chromohalobacter</taxon>
    </lineage>
</organism>
<evidence type="ECO:0000256" key="2">
    <source>
        <dbReference type="ARBA" id="ARBA00023015"/>
    </source>
</evidence>
<evidence type="ECO:0000313" key="7">
    <source>
        <dbReference type="Proteomes" id="UP000219023"/>
    </source>
</evidence>
<dbReference type="PROSITE" id="PS50931">
    <property type="entry name" value="HTH_LYSR"/>
    <property type="match status" value="1"/>
</dbReference>
<dbReference type="EMBL" id="OBQJ01000004">
    <property type="protein sequence ID" value="SOC54587.1"/>
    <property type="molecule type" value="Genomic_DNA"/>
</dbReference>
<dbReference type="GO" id="GO:0043565">
    <property type="term" value="F:sequence-specific DNA binding"/>
    <property type="evidence" value="ECO:0007669"/>
    <property type="project" value="TreeGrafter"/>
</dbReference>
<dbReference type="InterPro" id="IPR005119">
    <property type="entry name" value="LysR_subst-bd"/>
</dbReference>
<dbReference type="RefSeq" id="WP_097022577.1">
    <property type="nucleotide sequence ID" value="NZ_OBQJ01000004.1"/>
</dbReference>
<gene>
    <name evidence="6" type="ORF">SAMN05421509_10420</name>
</gene>
<dbReference type="GO" id="GO:0006351">
    <property type="term" value="P:DNA-templated transcription"/>
    <property type="evidence" value="ECO:0007669"/>
    <property type="project" value="TreeGrafter"/>
</dbReference>
<dbReference type="PANTHER" id="PTHR30537:SF1">
    <property type="entry name" value="HTH-TYPE TRANSCRIPTIONAL REGULATOR PGRR"/>
    <property type="match status" value="1"/>
</dbReference>
<evidence type="ECO:0000256" key="3">
    <source>
        <dbReference type="ARBA" id="ARBA00023125"/>
    </source>
</evidence>
<dbReference type="Pfam" id="PF00126">
    <property type="entry name" value="HTH_1"/>
    <property type="match status" value="1"/>
</dbReference>
<comment type="similarity">
    <text evidence="1">Belongs to the LysR transcriptional regulatory family.</text>
</comment>
<feature type="domain" description="HTH lysR-type" evidence="5">
    <location>
        <begin position="1"/>
        <end position="61"/>
    </location>
</feature>
<evidence type="ECO:0000256" key="4">
    <source>
        <dbReference type="ARBA" id="ARBA00023163"/>
    </source>
</evidence>
<name>A0A285VL24_9GAMM</name>
<dbReference type="Pfam" id="PF03466">
    <property type="entry name" value="LysR_substrate"/>
    <property type="match status" value="1"/>
</dbReference>
<sequence>MNPALLPSLAWFVRIAHHRSFTRAAEEMGVSRAALSQNLKALEQRLGVRLLNRTTRDISLTEPGQRLFETLRPMLDEIERVVLELGEVDGVPSGLIRVNTSRLASRALIEPHLAEFHARYPQIRIELVMDDSLSNIVADGCDVGIRLGRSLVDHVVAVPISPALSMVVVGSPAYFERHGIPQTPADLAHHNCLNYRSSGSGALRQWDFVDPTGKRQHFTQPVAGHLSTNDDQSMTRAALQGIGLIQHVDIAIQRHLADRRLVQVLHEWAYGHPGFYLYLPSREQMPSKVRALLDFMVEKREGISSVE</sequence>
<dbReference type="InterPro" id="IPR000847">
    <property type="entry name" value="LysR_HTH_N"/>
</dbReference>
<evidence type="ECO:0000313" key="6">
    <source>
        <dbReference type="EMBL" id="SOC54587.1"/>
    </source>
</evidence>
<dbReference type="SUPFAM" id="SSF53850">
    <property type="entry name" value="Periplasmic binding protein-like II"/>
    <property type="match status" value="1"/>
</dbReference>
<keyword evidence="4" id="KW-0804">Transcription</keyword>
<dbReference type="PRINTS" id="PR00039">
    <property type="entry name" value="HTHLYSR"/>
</dbReference>
<dbReference type="SUPFAM" id="SSF46785">
    <property type="entry name" value="Winged helix' DNA-binding domain"/>
    <property type="match status" value="1"/>
</dbReference>
<dbReference type="CDD" id="cd08474">
    <property type="entry name" value="PBP2_CrgA_like_5"/>
    <property type="match status" value="1"/>
</dbReference>
<protein>
    <submittedName>
        <fullName evidence="6">Transcriptional regulator, LysR family</fullName>
    </submittedName>
</protein>
<evidence type="ECO:0000259" key="5">
    <source>
        <dbReference type="PROSITE" id="PS50931"/>
    </source>
</evidence>
<dbReference type="Gene3D" id="1.10.10.10">
    <property type="entry name" value="Winged helix-like DNA-binding domain superfamily/Winged helix DNA-binding domain"/>
    <property type="match status" value="1"/>
</dbReference>
<dbReference type="PANTHER" id="PTHR30537">
    <property type="entry name" value="HTH-TYPE TRANSCRIPTIONAL REGULATOR"/>
    <property type="match status" value="1"/>
</dbReference>
<proteinExistence type="inferred from homology"/>
<dbReference type="OrthoDB" id="9815676at2"/>
<dbReference type="InterPro" id="IPR058163">
    <property type="entry name" value="LysR-type_TF_proteobact-type"/>
</dbReference>
<evidence type="ECO:0000256" key="1">
    <source>
        <dbReference type="ARBA" id="ARBA00009437"/>
    </source>
</evidence>
<dbReference type="InterPro" id="IPR036388">
    <property type="entry name" value="WH-like_DNA-bd_sf"/>
</dbReference>
<accession>A0A285VL24</accession>
<dbReference type="AlphaFoldDB" id="A0A285VL24"/>
<dbReference type="InterPro" id="IPR036390">
    <property type="entry name" value="WH_DNA-bd_sf"/>
</dbReference>
<dbReference type="GO" id="GO:0003700">
    <property type="term" value="F:DNA-binding transcription factor activity"/>
    <property type="evidence" value="ECO:0007669"/>
    <property type="project" value="InterPro"/>
</dbReference>
<keyword evidence="2" id="KW-0805">Transcription regulation</keyword>
<dbReference type="Gene3D" id="3.40.190.290">
    <property type="match status" value="1"/>
</dbReference>
<dbReference type="Proteomes" id="UP000219023">
    <property type="component" value="Unassembled WGS sequence"/>
</dbReference>
<reference evidence="6 7" key="1">
    <citation type="submission" date="2017-08" db="EMBL/GenBank/DDBJ databases">
        <authorList>
            <person name="de Groot N.N."/>
        </authorList>
    </citation>
    <scope>NUCLEOTIDE SEQUENCE [LARGE SCALE GENOMIC DNA]</scope>
    <source>
        <strain evidence="6 7">USBA 855</strain>
    </source>
</reference>
<dbReference type="FunFam" id="1.10.10.10:FF:000001">
    <property type="entry name" value="LysR family transcriptional regulator"/>
    <property type="match status" value="1"/>
</dbReference>
<keyword evidence="3" id="KW-0238">DNA-binding</keyword>